<keyword evidence="4" id="KW-0812">Transmembrane</keyword>
<comment type="caution">
    <text evidence="9">The sequence shown here is derived from an EMBL/GenBank/DDBJ whole genome shotgun (WGS) entry which is preliminary data.</text>
</comment>
<dbReference type="AlphaFoldDB" id="A0A5C6BSB5"/>
<accession>A0A5C6BSB5</accession>
<protein>
    <submittedName>
        <fullName evidence="9">Outer membrane protein transport protein (OMPP1/FadL/TodX)</fullName>
    </submittedName>
</protein>
<sequence precursor="true">MHRNLQALIVLTISVCTIAINAQNAQAQAFGVELHNTMMPVSGAMGGASLARPQDVQSAINGNPATVARLTGTTFGFSGSWVESTFNISNNPPAGSLFSQLVGPFEAKSVGQGSLLGNIAVAQDLRPLGVPGTLGVGLISSAGVGSSFRQVPESNGTSAFLAFLDVNVAAGVDVTEELSVGAKLQLGNGTLDGPFVGLTGAAYDYALRGSVGVDYDIAPATTVGFYYQTKQSYNFDDAAILDVPLRDPIISDIFVDLPNNYGLGIADESLMNGRLLLAADVLFKQWSDTDLFGAVYDDQWVFQFGSQYSVNDRVKLRLGYVYAQNATRTQVGNSAGGVTPPGGQAAIRYVQAQFPAFNRHRLTGGFGIKDLLPNVDMDFFAGGMFRDTETFGDFTSDELATYWVGTGLTWHFGGGCSNQTCDACALVAH</sequence>
<evidence type="ECO:0000256" key="4">
    <source>
        <dbReference type="ARBA" id="ARBA00022692"/>
    </source>
</evidence>
<evidence type="ECO:0000256" key="7">
    <source>
        <dbReference type="ARBA" id="ARBA00023237"/>
    </source>
</evidence>
<evidence type="ECO:0000313" key="10">
    <source>
        <dbReference type="Proteomes" id="UP000320735"/>
    </source>
</evidence>
<keyword evidence="3" id="KW-1134">Transmembrane beta strand</keyword>
<dbReference type="GO" id="GO:0009279">
    <property type="term" value="C:cell outer membrane"/>
    <property type="evidence" value="ECO:0007669"/>
    <property type="project" value="UniProtKB-SubCell"/>
</dbReference>
<keyword evidence="6" id="KW-0472">Membrane</keyword>
<keyword evidence="10" id="KW-1185">Reference proteome</keyword>
<feature type="chain" id="PRO_5023025727" evidence="8">
    <location>
        <begin position="28"/>
        <end position="429"/>
    </location>
</feature>
<evidence type="ECO:0000256" key="1">
    <source>
        <dbReference type="ARBA" id="ARBA00004571"/>
    </source>
</evidence>
<dbReference type="EMBL" id="SJPP01000001">
    <property type="protein sequence ID" value="TWU14116.1"/>
    <property type="molecule type" value="Genomic_DNA"/>
</dbReference>
<dbReference type="PANTHER" id="PTHR35093">
    <property type="entry name" value="OUTER MEMBRANE PROTEIN NMB0088-RELATED"/>
    <property type="match status" value="1"/>
</dbReference>
<gene>
    <name evidence="9" type="ORF">CA54_29580</name>
</gene>
<evidence type="ECO:0000256" key="6">
    <source>
        <dbReference type="ARBA" id="ARBA00023136"/>
    </source>
</evidence>
<dbReference type="Proteomes" id="UP000320735">
    <property type="component" value="Unassembled WGS sequence"/>
</dbReference>
<evidence type="ECO:0000256" key="5">
    <source>
        <dbReference type="ARBA" id="ARBA00022729"/>
    </source>
</evidence>
<comment type="similarity">
    <text evidence="2">Belongs to the OmpP1/FadL family.</text>
</comment>
<evidence type="ECO:0000256" key="2">
    <source>
        <dbReference type="ARBA" id="ARBA00008163"/>
    </source>
</evidence>
<keyword evidence="5 8" id="KW-0732">Signal</keyword>
<dbReference type="OrthoDB" id="247139at2"/>
<evidence type="ECO:0000313" key="9">
    <source>
        <dbReference type="EMBL" id="TWU14116.1"/>
    </source>
</evidence>
<dbReference type="PANTHER" id="PTHR35093:SF8">
    <property type="entry name" value="OUTER MEMBRANE PROTEIN NMB0088-RELATED"/>
    <property type="match status" value="1"/>
</dbReference>
<proteinExistence type="inferred from homology"/>
<keyword evidence="7" id="KW-0998">Cell outer membrane</keyword>
<organism evidence="9 10">
    <name type="scientific">Symmachiella macrocystis</name>
    <dbReference type="NCBI Taxonomy" id="2527985"/>
    <lineage>
        <taxon>Bacteria</taxon>
        <taxon>Pseudomonadati</taxon>
        <taxon>Planctomycetota</taxon>
        <taxon>Planctomycetia</taxon>
        <taxon>Planctomycetales</taxon>
        <taxon>Planctomycetaceae</taxon>
        <taxon>Symmachiella</taxon>
    </lineage>
</organism>
<dbReference type="GO" id="GO:0015483">
    <property type="term" value="F:long-chain fatty acid transporting porin activity"/>
    <property type="evidence" value="ECO:0007669"/>
    <property type="project" value="TreeGrafter"/>
</dbReference>
<comment type="subcellular location">
    <subcellularLocation>
        <location evidence="1">Cell outer membrane</location>
        <topology evidence="1">Multi-pass membrane protein</topology>
    </subcellularLocation>
</comment>
<name>A0A5C6BSB5_9PLAN</name>
<evidence type="ECO:0000256" key="8">
    <source>
        <dbReference type="SAM" id="SignalP"/>
    </source>
</evidence>
<dbReference type="RefSeq" id="WP_146371347.1">
    <property type="nucleotide sequence ID" value="NZ_SJPP01000001.1"/>
</dbReference>
<reference evidence="9 10" key="1">
    <citation type="submission" date="2019-02" db="EMBL/GenBank/DDBJ databases">
        <title>Deep-cultivation of Planctomycetes and their phenomic and genomic characterization uncovers novel biology.</title>
        <authorList>
            <person name="Wiegand S."/>
            <person name="Jogler M."/>
            <person name="Boedeker C."/>
            <person name="Pinto D."/>
            <person name="Vollmers J."/>
            <person name="Rivas-Marin E."/>
            <person name="Kohn T."/>
            <person name="Peeters S.H."/>
            <person name="Heuer A."/>
            <person name="Rast P."/>
            <person name="Oberbeckmann S."/>
            <person name="Bunk B."/>
            <person name="Jeske O."/>
            <person name="Meyerdierks A."/>
            <person name="Storesund J.E."/>
            <person name="Kallscheuer N."/>
            <person name="Luecker S."/>
            <person name="Lage O.M."/>
            <person name="Pohl T."/>
            <person name="Merkel B.J."/>
            <person name="Hornburger P."/>
            <person name="Mueller R.-W."/>
            <person name="Bruemmer F."/>
            <person name="Labrenz M."/>
            <person name="Spormann A.M."/>
            <person name="Op Den Camp H."/>
            <person name="Overmann J."/>
            <person name="Amann R."/>
            <person name="Jetten M.S.M."/>
            <person name="Mascher T."/>
            <person name="Medema M.H."/>
            <person name="Devos D.P."/>
            <person name="Kaster A.-K."/>
            <person name="Ovreas L."/>
            <person name="Rohde M."/>
            <person name="Galperin M.Y."/>
            <person name="Jogler C."/>
        </authorList>
    </citation>
    <scope>NUCLEOTIDE SEQUENCE [LARGE SCALE GENOMIC DNA]</scope>
    <source>
        <strain evidence="9 10">CA54</strain>
    </source>
</reference>
<dbReference type="Gene3D" id="2.40.160.60">
    <property type="entry name" value="Outer membrane protein transport protein (OMPP1/FadL/TodX)"/>
    <property type="match status" value="1"/>
</dbReference>
<feature type="signal peptide" evidence="8">
    <location>
        <begin position="1"/>
        <end position="27"/>
    </location>
</feature>
<evidence type="ECO:0000256" key="3">
    <source>
        <dbReference type="ARBA" id="ARBA00022452"/>
    </source>
</evidence>
<dbReference type="InterPro" id="IPR005017">
    <property type="entry name" value="OMPP1/FadL/TodX"/>
</dbReference>
<dbReference type="SUPFAM" id="SSF56935">
    <property type="entry name" value="Porins"/>
    <property type="match status" value="1"/>
</dbReference>